<dbReference type="EMBL" id="NPEV01000024">
    <property type="protein sequence ID" value="RAI26959.1"/>
    <property type="molecule type" value="Genomic_DNA"/>
</dbReference>
<dbReference type="Pfam" id="PF03808">
    <property type="entry name" value="Glyco_tran_WecG"/>
    <property type="match status" value="1"/>
</dbReference>
<keyword evidence="3" id="KW-1133">Transmembrane helix</keyword>
<comment type="caution">
    <text evidence="5">The sequence shown here is derived from an EMBL/GenBank/DDBJ whole genome shotgun (WGS) entry which is preliminary data.</text>
</comment>
<evidence type="ECO:0000313" key="5">
    <source>
        <dbReference type="EMBL" id="RAI26959.1"/>
    </source>
</evidence>
<evidence type="ECO:0000313" key="6">
    <source>
        <dbReference type="Proteomes" id="UP000249299"/>
    </source>
</evidence>
<dbReference type="Pfam" id="PF02397">
    <property type="entry name" value="Bac_transf"/>
    <property type="match status" value="1"/>
</dbReference>
<keyword evidence="5" id="KW-0808">Transferase</keyword>
<name>A0A327JKT7_9HYPH</name>
<comment type="similarity">
    <text evidence="1">Belongs to the bacterial sugar transferase family.</text>
</comment>
<dbReference type="InterPro" id="IPR003362">
    <property type="entry name" value="Bact_transf"/>
</dbReference>
<dbReference type="PANTHER" id="PTHR30576:SF10">
    <property type="entry name" value="SLL5057 PROTEIN"/>
    <property type="match status" value="1"/>
</dbReference>
<dbReference type="GO" id="GO:0000271">
    <property type="term" value="P:polysaccharide biosynthetic process"/>
    <property type="evidence" value="ECO:0007669"/>
    <property type="project" value="UniProtKB-KW"/>
</dbReference>
<accession>A0A327JKT7</accession>
<keyword evidence="3" id="KW-0472">Membrane</keyword>
<keyword evidence="3" id="KW-0812">Transmembrane</keyword>
<keyword evidence="2" id="KW-0270">Exopolysaccharide synthesis</keyword>
<feature type="transmembrane region" description="Helical" evidence="3">
    <location>
        <begin position="260"/>
        <end position="281"/>
    </location>
</feature>
<dbReference type="PANTHER" id="PTHR30576">
    <property type="entry name" value="COLANIC BIOSYNTHESIS UDP-GLUCOSE LIPID CARRIER TRANSFERASE"/>
    <property type="match status" value="1"/>
</dbReference>
<evidence type="ECO:0000256" key="1">
    <source>
        <dbReference type="ARBA" id="ARBA00006464"/>
    </source>
</evidence>
<dbReference type="Proteomes" id="UP000249299">
    <property type="component" value="Unassembled WGS sequence"/>
</dbReference>
<protein>
    <submittedName>
        <fullName evidence="5">UDP-phosphate galactose phosphotransferase</fullName>
    </submittedName>
</protein>
<evidence type="ECO:0000256" key="3">
    <source>
        <dbReference type="SAM" id="Phobius"/>
    </source>
</evidence>
<keyword evidence="6" id="KW-1185">Reference proteome</keyword>
<dbReference type="AlphaFoldDB" id="A0A327JKT7"/>
<dbReference type="GO" id="GO:0016780">
    <property type="term" value="F:phosphotransferase activity, for other substituted phosphate groups"/>
    <property type="evidence" value="ECO:0007669"/>
    <property type="project" value="TreeGrafter"/>
</dbReference>
<dbReference type="NCBIfam" id="TIGR00696">
    <property type="entry name" value="wecG_tagA_cpsF"/>
    <property type="match status" value="1"/>
</dbReference>
<dbReference type="RefSeq" id="WP_111434661.1">
    <property type="nucleotide sequence ID" value="NZ_JACIGG010000008.1"/>
</dbReference>
<reference evidence="5 6" key="1">
    <citation type="submission" date="2017-07" db="EMBL/GenBank/DDBJ databases">
        <title>Draft Genome Sequences of Select Purple Nonsulfur Bacteria.</title>
        <authorList>
            <person name="Lasarre B."/>
            <person name="Mckinlay J.B."/>
        </authorList>
    </citation>
    <scope>NUCLEOTIDE SEQUENCE [LARGE SCALE GENOMIC DNA]</scope>
    <source>
        <strain evidence="5 6">DSM 11290</strain>
    </source>
</reference>
<gene>
    <name evidence="5" type="ORF">CH339_12015</name>
</gene>
<evidence type="ECO:0000256" key="2">
    <source>
        <dbReference type="ARBA" id="ARBA00023169"/>
    </source>
</evidence>
<evidence type="ECO:0000259" key="4">
    <source>
        <dbReference type="Pfam" id="PF02397"/>
    </source>
</evidence>
<sequence length="448" mass="49828">MNALQKIRLFSLDIVNAIAEDALEQMLKPGARRTAAFVNAHCVNVAAKTPVYTWALKKADFLLPDGSGLQLAAKLQGQRFVENLNGTDLFVPLCRKAAARGLSIYFLGSADGVAHKASEAARRIAPALKVAGTHHGYFSSRDEDRIIDDINASGADIVLVALGVPQQDVWIARNRHRINARLVMGVGAQFDFWSGRVSRAPRALRTVGMEWMWRLAIEPRRMFTRYVVGNPQFMLRAWTEARSKGAMPAVDARGKRALDLLGSFAGIFFFAPLMMMIALAIKLESRGPVFFRQTRIGRGGQPFTVLKFRSMYRDAEARRAALLAQSDRAGICFKSKNDPRVTRIGRLLRRFSLDELPQLFNIWRGDMGIVGPRPALPQEVEAYPPEARERLIGKPGLTGLWQVSGRAEIGFNKMIHMDSAYVRSRSVFLDIALITLTVRAVFTGRGAY</sequence>
<dbReference type="CDD" id="cd06533">
    <property type="entry name" value="Glyco_transf_WecG_TagA"/>
    <property type="match status" value="1"/>
</dbReference>
<proteinExistence type="inferred from homology"/>
<dbReference type="OrthoDB" id="9771846at2"/>
<feature type="domain" description="Bacterial sugar transferase" evidence="4">
    <location>
        <begin position="255"/>
        <end position="442"/>
    </location>
</feature>
<organism evidence="5 6">
    <name type="scientific">Rhodobium orientis</name>
    <dbReference type="NCBI Taxonomy" id="34017"/>
    <lineage>
        <taxon>Bacteria</taxon>
        <taxon>Pseudomonadati</taxon>
        <taxon>Pseudomonadota</taxon>
        <taxon>Alphaproteobacteria</taxon>
        <taxon>Hyphomicrobiales</taxon>
        <taxon>Rhodobiaceae</taxon>
        <taxon>Rhodobium</taxon>
    </lineage>
</organism>
<dbReference type="InterPro" id="IPR004629">
    <property type="entry name" value="WecG_TagA_CpsF"/>
</dbReference>